<comment type="similarity">
    <text evidence="6 8">Belongs to the DnaJ family.</text>
</comment>
<dbReference type="CDD" id="cd06257">
    <property type="entry name" value="DnaJ"/>
    <property type="match status" value="1"/>
</dbReference>
<dbReference type="Gene3D" id="2.60.260.20">
    <property type="entry name" value="Urease metallochaperone UreE, N-terminal domain"/>
    <property type="match status" value="2"/>
</dbReference>
<dbReference type="PANTHER" id="PTHR43096:SF10">
    <property type="entry name" value="CHAPERONE PROTEIN DNAJ A6, CHLOROPLASTIC"/>
    <property type="match status" value="1"/>
</dbReference>
<comment type="domain">
    <text evidence="8">The J domain is necessary and sufficient to stimulate DnaK ATPase activity. Zinc center 1 plays an important role in the autonomous, DnaK-independent chaperone activity of DnaJ. Zinc center 2 is essential for interaction with DnaK and for DnaJ activity.</text>
</comment>
<comment type="function">
    <text evidence="8">Participates actively in the response to hyperosmotic and heat shock by preventing the aggregation of stress-denatured proteins and by disaggregating proteins, also in an autonomous, DnaK-independent fashion. Unfolded proteins bind initially to DnaJ; upon interaction with the DnaJ-bound protein, DnaK hydrolyzes its bound ATP, resulting in the formation of a stable complex. GrpE releases ADP from DnaK; ATP binding to DnaK triggers the release of the substrate protein, thus completing the reaction cycle. Several rounds of ATP-dependent interactions between DnaJ, DnaK and GrpE are required for fully efficient folding. Also involved, together with DnaK and GrpE, in the DNA replication of plasmids through activation of initiation proteins.</text>
</comment>
<dbReference type="InterPro" id="IPR001305">
    <property type="entry name" value="HSP_DnaJ_Cys-rich_dom"/>
</dbReference>
<evidence type="ECO:0000313" key="13">
    <source>
        <dbReference type="Proteomes" id="UP000176501"/>
    </source>
</evidence>
<feature type="binding site" evidence="8">
    <location>
        <position position="206"/>
    </location>
    <ligand>
        <name>Zn(2+)</name>
        <dbReference type="ChEBI" id="CHEBI:29105"/>
        <label>1</label>
    </ligand>
</feature>
<dbReference type="InterPro" id="IPR001623">
    <property type="entry name" value="DnaJ_domain"/>
</dbReference>
<accession>A0A1F7W6Q6</accession>
<dbReference type="NCBIfam" id="NF008035">
    <property type="entry name" value="PRK10767.1"/>
    <property type="match status" value="1"/>
</dbReference>
<gene>
    <name evidence="8" type="primary">dnaJ</name>
    <name evidence="12" type="ORF">A2304_02030</name>
</gene>
<feature type="binding site" evidence="8">
    <location>
        <position position="169"/>
    </location>
    <ligand>
        <name>Zn(2+)</name>
        <dbReference type="ChEBI" id="CHEBI:29105"/>
        <label>2</label>
    </ligand>
</feature>
<dbReference type="AlphaFoldDB" id="A0A1F7W6Q6"/>
<keyword evidence="8" id="KW-0235">DNA replication</keyword>
<dbReference type="CDD" id="cd10747">
    <property type="entry name" value="DnaJ_C"/>
    <property type="match status" value="1"/>
</dbReference>
<evidence type="ECO:0000256" key="6">
    <source>
        <dbReference type="ARBA" id="ARBA00061004"/>
    </source>
</evidence>
<dbReference type="Pfam" id="PF00684">
    <property type="entry name" value="DnaJ_CXXCXGXG"/>
    <property type="match status" value="1"/>
</dbReference>
<evidence type="ECO:0000259" key="10">
    <source>
        <dbReference type="PROSITE" id="PS50076"/>
    </source>
</evidence>
<dbReference type="InterPro" id="IPR036869">
    <property type="entry name" value="J_dom_sf"/>
</dbReference>
<keyword evidence="8" id="KW-0963">Cytoplasm</keyword>
<dbReference type="InterPro" id="IPR012724">
    <property type="entry name" value="DnaJ"/>
</dbReference>
<feature type="binding site" evidence="8">
    <location>
        <position position="195"/>
    </location>
    <ligand>
        <name>Zn(2+)</name>
        <dbReference type="ChEBI" id="CHEBI:29105"/>
        <label>2</label>
    </ligand>
</feature>
<dbReference type="GO" id="GO:0009408">
    <property type="term" value="P:response to heat"/>
    <property type="evidence" value="ECO:0007669"/>
    <property type="project" value="InterPro"/>
</dbReference>
<evidence type="ECO:0000313" key="12">
    <source>
        <dbReference type="EMBL" id="OGL98450.1"/>
    </source>
</evidence>
<dbReference type="GO" id="GO:0005524">
    <property type="term" value="F:ATP binding"/>
    <property type="evidence" value="ECO:0007669"/>
    <property type="project" value="InterPro"/>
</dbReference>
<dbReference type="SUPFAM" id="SSF49493">
    <property type="entry name" value="HSP40/DnaJ peptide-binding domain"/>
    <property type="match status" value="2"/>
</dbReference>
<keyword evidence="2 8" id="KW-0677">Repeat</keyword>
<evidence type="ECO:0000256" key="3">
    <source>
        <dbReference type="ARBA" id="ARBA00022771"/>
    </source>
</evidence>
<dbReference type="GO" id="GO:0042026">
    <property type="term" value="P:protein refolding"/>
    <property type="evidence" value="ECO:0007669"/>
    <property type="project" value="TreeGrafter"/>
</dbReference>
<reference evidence="12 13" key="1">
    <citation type="journal article" date="2016" name="Nat. Commun.">
        <title>Thousands of microbial genomes shed light on interconnected biogeochemical processes in an aquifer system.</title>
        <authorList>
            <person name="Anantharaman K."/>
            <person name="Brown C.T."/>
            <person name="Hug L.A."/>
            <person name="Sharon I."/>
            <person name="Castelle C.J."/>
            <person name="Probst A.J."/>
            <person name="Thomas B.C."/>
            <person name="Singh A."/>
            <person name="Wilkins M.J."/>
            <person name="Karaoz U."/>
            <person name="Brodie E.L."/>
            <person name="Williams K.H."/>
            <person name="Hubbard S.S."/>
            <person name="Banfield J.F."/>
        </authorList>
    </citation>
    <scope>NUCLEOTIDE SEQUENCE [LARGE SCALE GENOMIC DNA]</scope>
</reference>
<feature type="binding site" evidence="8">
    <location>
        <position position="192"/>
    </location>
    <ligand>
        <name>Zn(2+)</name>
        <dbReference type="ChEBI" id="CHEBI:29105"/>
        <label>2</label>
    </ligand>
</feature>
<name>A0A1F7W6Q6_9BACT</name>
<feature type="repeat" description="CXXCXGXG motif" evidence="8">
    <location>
        <begin position="166"/>
        <end position="173"/>
    </location>
</feature>
<proteinExistence type="inferred from homology"/>
<dbReference type="GO" id="GO:0006260">
    <property type="term" value="P:DNA replication"/>
    <property type="evidence" value="ECO:0007669"/>
    <property type="project" value="UniProtKB-KW"/>
</dbReference>
<comment type="cofactor">
    <cofactor evidence="8">
        <name>Zn(2+)</name>
        <dbReference type="ChEBI" id="CHEBI:29105"/>
    </cofactor>
    <text evidence="8">Binds 2 Zn(2+) ions per monomer.</text>
</comment>
<dbReference type="SMART" id="SM00271">
    <property type="entry name" value="DnaJ"/>
    <property type="match status" value="1"/>
</dbReference>
<comment type="subunit">
    <text evidence="8">Homodimer.</text>
</comment>
<keyword evidence="1 8" id="KW-0479">Metal-binding</keyword>
<keyword evidence="5 8" id="KW-0143">Chaperone</keyword>
<dbReference type="InterPro" id="IPR036410">
    <property type="entry name" value="HSP_DnaJ_Cys-rich_dom_sf"/>
</dbReference>
<dbReference type="Pfam" id="PF00226">
    <property type="entry name" value="DnaJ"/>
    <property type="match status" value="1"/>
</dbReference>
<keyword evidence="4 8" id="KW-0862">Zinc</keyword>
<dbReference type="InterPro" id="IPR002939">
    <property type="entry name" value="DnaJ_C"/>
</dbReference>
<dbReference type="InterPro" id="IPR008971">
    <property type="entry name" value="HSP40/DnaJ_pept-bd"/>
</dbReference>
<dbReference type="FunFam" id="2.60.260.20:FF:000005">
    <property type="entry name" value="Chaperone protein dnaJ 1, mitochondrial"/>
    <property type="match status" value="1"/>
</dbReference>
<dbReference type="GO" id="GO:0051082">
    <property type="term" value="F:unfolded protein binding"/>
    <property type="evidence" value="ECO:0007669"/>
    <property type="project" value="UniProtKB-UniRule"/>
</dbReference>
<organism evidence="12 13">
    <name type="scientific">Candidatus Uhrbacteria bacterium RIFOXYB2_FULL_57_15</name>
    <dbReference type="NCBI Taxonomy" id="1802422"/>
    <lineage>
        <taxon>Bacteria</taxon>
        <taxon>Candidatus Uhriibacteriota</taxon>
    </lineage>
</organism>
<keyword evidence="3 8" id="KW-0863">Zinc-finger</keyword>
<dbReference type="GO" id="GO:0031072">
    <property type="term" value="F:heat shock protein binding"/>
    <property type="evidence" value="ECO:0007669"/>
    <property type="project" value="InterPro"/>
</dbReference>
<feature type="binding site" evidence="8">
    <location>
        <position position="209"/>
    </location>
    <ligand>
        <name>Zn(2+)</name>
        <dbReference type="ChEBI" id="CHEBI:29105"/>
        <label>1</label>
    </ligand>
</feature>
<dbReference type="PROSITE" id="PS50076">
    <property type="entry name" value="DNAJ_2"/>
    <property type="match status" value="1"/>
</dbReference>
<dbReference type="SUPFAM" id="SSF57938">
    <property type="entry name" value="DnaJ/Hsp40 cysteine-rich domain"/>
    <property type="match status" value="1"/>
</dbReference>
<feature type="domain" description="J" evidence="10">
    <location>
        <begin position="4"/>
        <end position="66"/>
    </location>
</feature>
<dbReference type="Pfam" id="PF01556">
    <property type="entry name" value="DnaJ_C"/>
    <property type="match status" value="1"/>
</dbReference>
<keyword evidence="8" id="KW-0346">Stress response</keyword>
<feature type="repeat" description="CXXCXGXG motif" evidence="8">
    <location>
        <begin position="149"/>
        <end position="156"/>
    </location>
</feature>
<dbReference type="PRINTS" id="PR00625">
    <property type="entry name" value="JDOMAIN"/>
</dbReference>
<dbReference type="SUPFAM" id="SSF46565">
    <property type="entry name" value="Chaperone J-domain"/>
    <property type="match status" value="1"/>
</dbReference>
<dbReference type="Proteomes" id="UP000176501">
    <property type="component" value="Unassembled WGS sequence"/>
</dbReference>
<protein>
    <recommendedName>
        <fullName evidence="7 8">Chaperone protein DnaJ</fullName>
    </recommendedName>
</protein>
<feature type="binding site" evidence="8">
    <location>
        <position position="152"/>
    </location>
    <ligand>
        <name>Zn(2+)</name>
        <dbReference type="ChEBI" id="CHEBI:29105"/>
        <label>1</label>
    </ligand>
</feature>
<sequence length="354" mass="37691">MAKDYYNVLGVNKSASQDEIKAAFRRLAHQYHPDKPTGNEAKFKEINEAYQVVGDSEKRAKYDRFGSAAFDGNGGGGQGFGGFDFSGFGGQGGGFEDLGDLFGGMFGFGGGRGPREPRGSDIQVDVELTFRDSVFGADKEISLSKFDTCERCDGVGAEPGTKLNNCSDCGGKGVKIVSQRTVLGTFQTKAPCHACEGEGKIPEKRCTACHGDGVTRGKKTLSVHVPSGVENGNVLRVRGAGEAVRGGKPGDLFVRLHIKNDTRFAREGSTIYSTLRIGFTQAALGASVETETVDGPTTVIIEAGTQGGTEIRVRGKGVVTGTHRGDHVFVVEVATPTKLSREQRKLLEELDLKE</sequence>
<feature type="repeat" description="CXXCXGXG motif" evidence="8">
    <location>
        <begin position="206"/>
        <end position="213"/>
    </location>
</feature>
<evidence type="ECO:0000259" key="11">
    <source>
        <dbReference type="PROSITE" id="PS51188"/>
    </source>
</evidence>
<comment type="caution">
    <text evidence="12">The sequence shown here is derived from an EMBL/GenBank/DDBJ whole genome shotgun (WGS) entry which is preliminary data.</text>
</comment>
<evidence type="ECO:0000256" key="9">
    <source>
        <dbReference type="PROSITE-ProRule" id="PRU00546"/>
    </source>
</evidence>
<feature type="binding site" evidence="8">
    <location>
        <position position="149"/>
    </location>
    <ligand>
        <name>Zn(2+)</name>
        <dbReference type="ChEBI" id="CHEBI:29105"/>
        <label>1</label>
    </ligand>
</feature>
<evidence type="ECO:0000256" key="5">
    <source>
        <dbReference type="ARBA" id="ARBA00023186"/>
    </source>
</evidence>
<dbReference type="HAMAP" id="MF_01152">
    <property type="entry name" value="DnaJ"/>
    <property type="match status" value="1"/>
</dbReference>
<evidence type="ECO:0000256" key="2">
    <source>
        <dbReference type="ARBA" id="ARBA00022737"/>
    </source>
</evidence>
<comment type="subcellular location">
    <subcellularLocation>
        <location evidence="8">Cytoplasm</location>
    </subcellularLocation>
</comment>
<feature type="domain" description="CR-type" evidence="11">
    <location>
        <begin position="136"/>
        <end position="218"/>
    </location>
</feature>
<dbReference type="Gene3D" id="2.10.230.10">
    <property type="entry name" value="Heat shock protein DnaJ, cysteine-rich domain"/>
    <property type="match status" value="1"/>
</dbReference>
<feature type="zinc finger region" description="CR-type" evidence="9">
    <location>
        <begin position="136"/>
        <end position="218"/>
    </location>
</feature>
<evidence type="ECO:0000256" key="1">
    <source>
        <dbReference type="ARBA" id="ARBA00022723"/>
    </source>
</evidence>
<dbReference type="PANTHER" id="PTHR43096">
    <property type="entry name" value="DNAJ HOMOLOG 1, MITOCHONDRIAL-RELATED"/>
    <property type="match status" value="1"/>
</dbReference>
<evidence type="ECO:0000256" key="7">
    <source>
        <dbReference type="ARBA" id="ARBA00067609"/>
    </source>
</evidence>
<dbReference type="NCBIfam" id="TIGR02349">
    <property type="entry name" value="DnaJ_bact"/>
    <property type="match status" value="1"/>
</dbReference>
<evidence type="ECO:0000256" key="4">
    <source>
        <dbReference type="ARBA" id="ARBA00022833"/>
    </source>
</evidence>
<feature type="binding site" evidence="8">
    <location>
        <position position="166"/>
    </location>
    <ligand>
        <name>Zn(2+)</name>
        <dbReference type="ChEBI" id="CHEBI:29105"/>
        <label>2</label>
    </ligand>
</feature>
<dbReference type="CDD" id="cd10719">
    <property type="entry name" value="DnaJ_zf"/>
    <property type="match status" value="1"/>
</dbReference>
<dbReference type="Gene3D" id="1.10.287.110">
    <property type="entry name" value="DnaJ domain"/>
    <property type="match status" value="1"/>
</dbReference>
<dbReference type="EMBL" id="MGFE01000020">
    <property type="protein sequence ID" value="OGL98450.1"/>
    <property type="molecule type" value="Genomic_DNA"/>
</dbReference>
<dbReference type="FunFam" id="2.10.230.10:FF:000002">
    <property type="entry name" value="Molecular chaperone DnaJ"/>
    <property type="match status" value="1"/>
</dbReference>
<feature type="repeat" description="CXXCXGXG motif" evidence="8">
    <location>
        <begin position="192"/>
        <end position="199"/>
    </location>
</feature>
<dbReference type="PROSITE" id="PS51188">
    <property type="entry name" value="ZF_CR"/>
    <property type="match status" value="1"/>
</dbReference>
<dbReference type="GO" id="GO:0005737">
    <property type="term" value="C:cytoplasm"/>
    <property type="evidence" value="ECO:0007669"/>
    <property type="project" value="UniProtKB-SubCell"/>
</dbReference>
<evidence type="ECO:0000256" key="8">
    <source>
        <dbReference type="HAMAP-Rule" id="MF_01152"/>
    </source>
</evidence>
<dbReference type="GO" id="GO:0008270">
    <property type="term" value="F:zinc ion binding"/>
    <property type="evidence" value="ECO:0007669"/>
    <property type="project" value="UniProtKB-UniRule"/>
</dbReference>